<gene>
    <name evidence="3" type="ORF">MAR_035765</name>
</gene>
<name>A0ABY7EP17_MYAAR</name>
<dbReference type="Proteomes" id="UP001164746">
    <property type="component" value="Chromosome 7"/>
</dbReference>
<feature type="compositionally biased region" description="Polar residues" evidence="1">
    <location>
        <begin position="150"/>
        <end position="164"/>
    </location>
</feature>
<evidence type="ECO:0000256" key="2">
    <source>
        <dbReference type="SAM" id="Phobius"/>
    </source>
</evidence>
<proteinExistence type="predicted"/>
<accession>A0ABY7EP17</accession>
<reference evidence="3" key="1">
    <citation type="submission" date="2022-11" db="EMBL/GenBank/DDBJ databases">
        <title>Centuries of genome instability and evolution in soft-shell clam transmissible cancer (bioRxiv).</title>
        <authorList>
            <person name="Hart S.F.M."/>
            <person name="Yonemitsu M.A."/>
            <person name="Giersch R.M."/>
            <person name="Beal B.F."/>
            <person name="Arriagada G."/>
            <person name="Davis B.W."/>
            <person name="Ostrander E.A."/>
            <person name="Goff S.P."/>
            <person name="Metzger M.J."/>
        </authorList>
    </citation>
    <scope>NUCLEOTIDE SEQUENCE</scope>
    <source>
        <strain evidence="3">MELC-2E11</strain>
        <tissue evidence="3">Siphon/mantle</tissue>
    </source>
</reference>
<keyword evidence="4" id="KW-1185">Reference proteome</keyword>
<feature type="transmembrane region" description="Helical" evidence="2">
    <location>
        <begin position="75"/>
        <end position="96"/>
    </location>
</feature>
<organism evidence="3 4">
    <name type="scientific">Mya arenaria</name>
    <name type="common">Soft-shell clam</name>
    <dbReference type="NCBI Taxonomy" id="6604"/>
    <lineage>
        <taxon>Eukaryota</taxon>
        <taxon>Metazoa</taxon>
        <taxon>Spiralia</taxon>
        <taxon>Lophotrochozoa</taxon>
        <taxon>Mollusca</taxon>
        <taxon>Bivalvia</taxon>
        <taxon>Autobranchia</taxon>
        <taxon>Heteroconchia</taxon>
        <taxon>Euheterodonta</taxon>
        <taxon>Imparidentia</taxon>
        <taxon>Neoheterodontei</taxon>
        <taxon>Myida</taxon>
        <taxon>Myoidea</taxon>
        <taxon>Myidae</taxon>
        <taxon>Mya</taxon>
    </lineage>
</organism>
<evidence type="ECO:0000313" key="4">
    <source>
        <dbReference type="Proteomes" id="UP001164746"/>
    </source>
</evidence>
<keyword evidence="2" id="KW-0472">Membrane</keyword>
<keyword evidence="2" id="KW-1133">Transmembrane helix</keyword>
<evidence type="ECO:0000313" key="3">
    <source>
        <dbReference type="EMBL" id="WAR10689.1"/>
    </source>
</evidence>
<feature type="region of interest" description="Disordered" evidence="1">
    <location>
        <begin position="142"/>
        <end position="174"/>
    </location>
</feature>
<protein>
    <submittedName>
        <fullName evidence="3">Uncharacterized protein</fullName>
    </submittedName>
</protein>
<evidence type="ECO:0000256" key="1">
    <source>
        <dbReference type="SAM" id="MobiDB-lite"/>
    </source>
</evidence>
<sequence length="215" mass="23787">MQRKLYTDNPEKAPTICFNNNTKHNKGVRLGEYICPMSNQSDFMTFCCGPATGQRCCTEAVFSEDKGGAFDDGDLVTGLGIAAAFVVSLSFCMFLYCCCCQRRPELHNGIKLMWVRRSFGKEINRLEQPAYHDHMTVVNSITGLRESRGPSRQGSRGPSRQGSVRSMRAPDDKQYLGSELPKASVVITVTTPSDEHGPTAPLLKTVQHIAQPEHV</sequence>
<keyword evidence="2" id="KW-0812">Transmembrane</keyword>
<dbReference type="EMBL" id="CP111018">
    <property type="protein sequence ID" value="WAR10689.1"/>
    <property type="molecule type" value="Genomic_DNA"/>
</dbReference>